<dbReference type="GO" id="GO:0005524">
    <property type="term" value="F:ATP binding"/>
    <property type="evidence" value="ECO:0007669"/>
    <property type="project" value="UniProtKB-KW"/>
</dbReference>
<evidence type="ECO:0000313" key="8">
    <source>
        <dbReference type="Proteomes" id="UP001060919"/>
    </source>
</evidence>
<dbReference type="InterPro" id="IPR027417">
    <property type="entry name" value="P-loop_NTPase"/>
</dbReference>
<dbReference type="RefSeq" id="WP_264790725.1">
    <property type="nucleotide sequence ID" value="NZ_AP026867.1"/>
</dbReference>
<organism evidence="7 8">
    <name type="scientific">Aureispira anguillae</name>
    <dbReference type="NCBI Taxonomy" id="2864201"/>
    <lineage>
        <taxon>Bacteria</taxon>
        <taxon>Pseudomonadati</taxon>
        <taxon>Bacteroidota</taxon>
        <taxon>Saprospiria</taxon>
        <taxon>Saprospirales</taxon>
        <taxon>Saprospiraceae</taxon>
        <taxon>Aureispira</taxon>
    </lineage>
</organism>
<gene>
    <name evidence="7" type="ORF">AsAng_0000170</name>
</gene>
<proteinExistence type="predicted"/>
<name>A0A915VK00_9BACT</name>
<dbReference type="Proteomes" id="UP001060919">
    <property type="component" value="Chromosome"/>
</dbReference>
<evidence type="ECO:0000256" key="3">
    <source>
        <dbReference type="ARBA" id="ARBA00022840"/>
    </source>
</evidence>
<reference evidence="7" key="1">
    <citation type="submission" date="2022-09" db="EMBL/GenBank/DDBJ databases">
        <title>Aureispira anguillicida sp. nov., isolated from Leptocephalus of Japanese eel Anguilla japonica.</title>
        <authorList>
            <person name="Yuasa K."/>
            <person name="Mekata T."/>
            <person name="Ikunari K."/>
        </authorList>
    </citation>
    <scope>NUCLEOTIDE SEQUENCE</scope>
    <source>
        <strain evidence="7">EL160426</strain>
    </source>
</reference>
<protein>
    <submittedName>
        <fullName evidence="7">Heme ABC transporter ATP-binding protein</fullName>
    </submittedName>
</protein>
<evidence type="ECO:0000256" key="2">
    <source>
        <dbReference type="ARBA" id="ARBA00022741"/>
    </source>
</evidence>
<dbReference type="InterPro" id="IPR003593">
    <property type="entry name" value="AAA+_ATPase"/>
</dbReference>
<feature type="domain" description="ABC transporter" evidence="6">
    <location>
        <begin position="2"/>
        <end position="244"/>
    </location>
</feature>
<dbReference type="CDD" id="cd03214">
    <property type="entry name" value="ABC_Iron-Siderophores_B12_Hemin"/>
    <property type="match status" value="1"/>
</dbReference>
<evidence type="ECO:0000256" key="5">
    <source>
        <dbReference type="ARBA" id="ARBA00037066"/>
    </source>
</evidence>
<keyword evidence="1" id="KW-0813">Transport</keyword>
<dbReference type="KEGG" id="aup:AsAng_0000170"/>
<accession>A0A915VK00</accession>
<dbReference type="FunFam" id="3.40.50.300:FF:000134">
    <property type="entry name" value="Iron-enterobactin ABC transporter ATP-binding protein"/>
    <property type="match status" value="1"/>
</dbReference>
<dbReference type="AlphaFoldDB" id="A0A915VK00"/>
<keyword evidence="8" id="KW-1185">Reference proteome</keyword>
<evidence type="ECO:0000259" key="6">
    <source>
        <dbReference type="PROSITE" id="PS50893"/>
    </source>
</evidence>
<dbReference type="NCBIfam" id="NF010068">
    <property type="entry name" value="PRK13548.1"/>
    <property type="match status" value="1"/>
</dbReference>
<sequence>MLNINNITVHLGGETLLEQISFDIQQGDFMVLLGGNGAGKSTLLKTLARSIPYCKGQVLFKEELLGHWNQEELSRNRAVLSQNTFLVFPMNVIEVVLLGRYPYSQGRKPSVKDVAIAYEMLDLMGIAHYADVDITTLSGGEQQRAHIARVLAQVWESSPEHPKLLLLDEPTSNLDIAYQHILLELLQDRVQKHGLVVLTILHDMNLAARYATQIALLKQGKLLAVGKPEETLTPDWIMKAFGVSSIIQEHPIFDCLQVSTY</sequence>
<dbReference type="Gene3D" id="3.40.50.300">
    <property type="entry name" value="P-loop containing nucleotide triphosphate hydrolases"/>
    <property type="match status" value="1"/>
</dbReference>
<evidence type="ECO:0000256" key="4">
    <source>
        <dbReference type="ARBA" id="ARBA00022967"/>
    </source>
</evidence>
<dbReference type="SUPFAM" id="SSF52540">
    <property type="entry name" value="P-loop containing nucleoside triphosphate hydrolases"/>
    <property type="match status" value="1"/>
</dbReference>
<dbReference type="GO" id="GO:0016887">
    <property type="term" value="F:ATP hydrolysis activity"/>
    <property type="evidence" value="ECO:0007669"/>
    <property type="project" value="InterPro"/>
</dbReference>
<evidence type="ECO:0000256" key="1">
    <source>
        <dbReference type="ARBA" id="ARBA00022448"/>
    </source>
</evidence>
<keyword evidence="2" id="KW-0547">Nucleotide-binding</keyword>
<dbReference type="InterPro" id="IPR003439">
    <property type="entry name" value="ABC_transporter-like_ATP-bd"/>
</dbReference>
<evidence type="ECO:0000313" key="7">
    <source>
        <dbReference type="EMBL" id="BDS09320.1"/>
    </source>
</evidence>
<dbReference type="EMBL" id="AP026867">
    <property type="protein sequence ID" value="BDS09320.1"/>
    <property type="molecule type" value="Genomic_DNA"/>
</dbReference>
<keyword evidence="3 7" id="KW-0067">ATP-binding</keyword>
<dbReference type="PANTHER" id="PTHR42794:SF1">
    <property type="entry name" value="HEMIN IMPORT ATP-BINDING PROTEIN HMUV"/>
    <property type="match status" value="1"/>
</dbReference>
<keyword evidence="4" id="KW-1278">Translocase</keyword>
<dbReference type="PANTHER" id="PTHR42794">
    <property type="entry name" value="HEMIN IMPORT ATP-BINDING PROTEIN HMUV"/>
    <property type="match status" value="1"/>
</dbReference>
<dbReference type="PROSITE" id="PS50893">
    <property type="entry name" value="ABC_TRANSPORTER_2"/>
    <property type="match status" value="1"/>
</dbReference>
<comment type="function">
    <text evidence="5">Part of the ABC transporter complex HmuTUV involved in hemin import. Responsible for energy coupling to the transport system.</text>
</comment>
<dbReference type="SMART" id="SM00382">
    <property type="entry name" value="AAA"/>
    <property type="match status" value="1"/>
</dbReference>
<dbReference type="Pfam" id="PF00005">
    <property type="entry name" value="ABC_tran"/>
    <property type="match status" value="1"/>
</dbReference>